<feature type="transmembrane region" description="Helical" evidence="2">
    <location>
        <begin position="310"/>
        <end position="332"/>
    </location>
</feature>
<feature type="region of interest" description="Disordered" evidence="1">
    <location>
        <begin position="1"/>
        <end position="25"/>
    </location>
</feature>
<feature type="transmembrane region" description="Helical" evidence="2">
    <location>
        <begin position="156"/>
        <end position="178"/>
    </location>
</feature>
<gene>
    <name evidence="3" type="ORF">D9611_006737</name>
</gene>
<feature type="transmembrane region" description="Helical" evidence="2">
    <location>
        <begin position="108"/>
        <end position="136"/>
    </location>
</feature>
<dbReference type="EMBL" id="JAACJK010000058">
    <property type="protein sequence ID" value="KAF5336391.1"/>
    <property type="molecule type" value="Genomic_DNA"/>
</dbReference>
<dbReference type="OrthoDB" id="2751465at2759"/>
<evidence type="ECO:0000256" key="2">
    <source>
        <dbReference type="SAM" id="Phobius"/>
    </source>
</evidence>
<proteinExistence type="predicted"/>
<comment type="caution">
    <text evidence="3">The sequence shown here is derived from an EMBL/GenBank/DDBJ whole genome shotgun (WGS) entry which is preliminary data.</text>
</comment>
<feature type="transmembrane region" description="Helical" evidence="2">
    <location>
        <begin position="69"/>
        <end position="87"/>
    </location>
</feature>
<feature type="transmembrane region" description="Helical" evidence="2">
    <location>
        <begin position="286"/>
        <end position="304"/>
    </location>
</feature>
<evidence type="ECO:0000313" key="4">
    <source>
        <dbReference type="Proteomes" id="UP000541558"/>
    </source>
</evidence>
<keyword evidence="2" id="KW-1133">Transmembrane helix</keyword>
<evidence type="ECO:0000313" key="3">
    <source>
        <dbReference type="EMBL" id="KAF5336391.1"/>
    </source>
</evidence>
<dbReference type="Proteomes" id="UP000541558">
    <property type="component" value="Unassembled WGS sequence"/>
</dbReference>
<dbReference type="AlphaFoldDB" id="A0A8H5C890"/>
<feature type="transmembrane region" description="Helical" evidence="2">
    <location>
        <begin position="226"/>
        <end position="248"/>
    </location>
</feature>
<feature type="region of interest" description="Disordered" evidence="1">
    <location>
        <begin position="375"/>
        <end position="396"/>
    </location>
</feature>
<reference evidence="3 4" key="1">
    <citation type="journal article" date="2020" name="ISME J.">
        <title>Uncovering the hidden diversity of litter-decomposition mechanisms in mushroom-forming fungi.</title>
        <authorList>
            <person name="Floudas D."/>
            <person name="Bentzer J."/>
            <person name="Ahren D."/>
            <person name="Johansson T."/>
            <person name="Persson P."/>
            <person name="Tunlid A."/>
        </authorList>
    </citation>
    <scope>NUCLEOTIDE SEQUENCE [LARGE SCALE GENOMIC DNA]</scope>
    <source>
        <strain evidence="3 4">CBS 175.51</strain>
    </source>
</reference>
<sequence length="396" mass="43156">MGTGDGPAGDGPAGDDPAGDDPAGSRCVRPHIKDCRYLYYLDSAVVPRMYNVPDPGVVLPAAAGEKETYILLAVWLAAILYGVYLSLFISAMKSAVRNWGHTLQSQKVFLAGIVLMFVATTIDNLVNGYTITLAYSYGPIVLGKSTLELLLSSKRWDIVCHYLMFLITMLTADMLMIYRCWIVWNRDWRVVLLPILLCLATLSKGIVTLLWTFCSALIGLSLAINIFLNMCIPTIITQNAICTALIVFKILRQHQMSRAAGLRSFGSLVGGGTTSRRAGLVHVARIALENGILFISHLVILTILDHARSSASLIFQITLLPSFSMGFIMMYVRVNSARAESGGARLDAQRSSQPVASWVNATSIRFVEPQSLDCPEPPANDCTKDTGSLDSGPVIY</sequence>
<feature type="compositionally biased region" description="Low complexity" evidence="1">
    <location>
        <begin position="14"/>
        <end position="24"/>
    </location>
</feature>
<evidence type="ECO:0000256" key="1">
    <source>
        <dbReference type="SAM" id="MobiDB-lite"/>
    </source>
</evidence>
<keyword evidence="2" id="KW-0472">Membrane</keyword>
<name>A0A8H5C890_9AGAR</name>
<keyword evidence="2" id="KW-0812">Transmembrane</keyword>
<feature type="compositionally biased region" description="Gly residues" evidence="1">
    <location>
        <begin position="1"/>
        <end position="12"/>
    </location>
</feature>
<accession>A0A8H5C890</accession>
<protein>
    <submittedName>
        <fullName evidence="3">Uncharacterized protein</fullName>
    </submittedName>
</protein>
<organism evidence="3 4">
    <name type="scientific">Ephemerocybe angulata</name>
    <dbReference type="NCBI Taxonomy" id="980116"/>
    <lineage>
        <taxon>Eukaryota</taxon>
        <taxon>Fungi</taxon>
        <taxon>Dikarya</taxon>
        <taxon>Basidiomycota</taxon>
        <taxon>Agaricomycotina</taxon>
        <taxon>Agaricomycetes</taxon>
        <taxon>Agaricomycetidae</taxon>
        <taxon>Agaricales</taxon>
        <taxon>Agaricineae</taxon>
        <taxon>Psathyrellaceae</taxon>
        <taxon>Ephemerocybe</taxon>
    </lineage>
</organism>
<feature type="transmembrane region" description="Helical" evidence="2">
    <location>
        <begin position="190"/>
        <end position="220"/>
    </location>
</feature>
<keyword evidence="4" id="KW-1185">Reference proteome</keyword>